<proteinExistence type="inferred from homology"/>
<dbReference type="SUPFAM" id="SSF46785">
    <property type="entry name" value="Winged helix' DNA-binding domain"/>
    <property type="match status" value="1"/>
</dbReference>
<evidence type="ECO:0000313" key="7">
    <source>
        <dbReference type="Proteomes" id="UP000658656"/>
    </source>
</evidence>
<accession>A0A8H9IN16</accession>
<dbReference type="GO" id="GO:0003677">
    <property type="term" value="F:DNA binding"/>
    <property type="evidence" value="ECO:0007669"/>
    <property type="project" value="UniProtKB-KW"/>
</dbReference>
<dbReference type="Gene3D" id="3.40.190.10">
    <property type="entry name" value="Periplasmic binding protein-like II"/>
    <property type="match status" value="2"/>
</dbReference>
<dbReference type="PANTHER" id="PTHR30346:SF17">
    <property type="entry name" value="LYSR FAMILY TRANSCRIPTIONAL REGULATOR"/>
    <property type="match status" value="1"/>
</dbReference>
<dbReference type="InterPro" id="IPR005119">
    <property type="entry name" value="LysR_subst-bd"/>
</dbReference>
<comment type="caution">
    <text evidence="6">The sequence shown here is derived from an EMBL/GenBank/DDBJ whole genome shotgun (WGS) entry which is preliminary data.</text>
</comment>
<dbReference type="PROSITE" id="PS50931">
    <property type="entry name" value="HTH_LYSR"/>
    <property type="match status" value="1"/>
</dbReference>
<keyword evidence="3" id="KW-0238">DNA-binding</keyword>
<dbReference type="OrthoDB" id="3176554at2"/>
<gene>
    <name evidence="6" type="ORF">GCM10017566_07640</name>
</gene>
<dbReference type="GO" id="GO:0032993">
    <property type="term" value="C:protein-DNA complex"/>
    <property type="evidence" value="ECO:0007669"/>
    <property type="project" value="TreeGrafter"/>
</dbReference>
<reference evidence="6" key="2">
    <citation type="submission" date="2020-09" db="EMBL/GenBank/DDBJ databases">
        <authorList>
            <person name="Sun Q."/>
            <person name="Zhou Y."/>
        </authorList>
    </citation>
    <scope>NUCLEOTIDE SEQUENCE</scope>
    <source>
        <strain evidence="6">CGMCC 4.7679</strain>
    </source>
</reference>
<evidence type="ECO:0000256" key="2">
    <source>
        <dbReference type="ARBA" id="ARBA00023015"/>
    </source>
</evidence>
<dbReference type="InterPro" id="IPR000847">
    <property type="entry name" value="LysR_HTH_N"/>
</dbReference>
<evidence type="ECO:0000313" key="6">
    <source>
        <dbReference type="EMBL" id="GHF36963.1"/>
    </source>
</evidence>
<sequence>MELSQLRAFVTVSRTGTIAAAAECLNVTSSPLSRTIRELERHLGRELFLRRYHRFERTPFAEEFLPLAVEILAQADEAERVAAGEEAPLRIGATPWTSKRLTRQLMESAAERSAATPEFSSDVSSVLIESLRHGELDLALVHLPVTVPGVATAALARYRYSVAAVGDPNLPTGRPLRLPDLRGRKLLSFPLAMQPAPMKAMLDALTGAGVESIVEIDLRDVIGLEGRMARTGELMLATLSDDLPAARFLDLDRLRTYPVADGEIRFEIGIAWRARDCVHHAAIDAVVAALSPGGDDLPLLG</sequence>
<name>A0A8H9IN16_9PSEU</name>
<protein>
    <submittedName>
        <fullName evidence="6">LysR family transcriptional regulator</fullName>
    </submittedName>
</protein>
<dbReference type="Gene3D" id="1.10.10.10">
    <property type="entry name" value="Winged helix-like DNA-binding domain superfamily/Winged helix DNA-binding domain"/>
    <property type="match status" value="1"/>
</dbReference>
<dbReference type="GO" id="GO:0003700">
    <property type="term" value="F:DNA-binding transcription factor activity"/>
    <property type="evidence" value="ECO:0007669"/>
    <property type="project" value="InterPro"/>
</dbReference>
<dbReference type="Pfam" id="PF00126">
    <property type="entry name" value="HTH_1"/>
    <property type="match status" value="1"/>
</dbReference>
<dbReference type="InterPro" id="IPR036390">
    <property type="entry name" value="WH_DNA-bd_sf"/>
</dbReference>
<reference evidence="6" key="1">
    <citation type="journal article" date="2014" name="Int. J. Syst. Evol. Microbiol.">
        <title>Complete genome sequence of Corynebacterium casei LMG S-19264T (=DSM 44701T), isolated from a smear-ripened cheese.</title>
        <authorList>
            <consortium name="US DOE Joint Genome Institute (JGI-PGF)"/>
            <person name="Walter F."/>
            <person name="Albersmeier A."/>
            <person name="Kalinowski J."/>
            <person name="Ruckert C."/>
        </authorList>
    </citation>
    <scope>NUCLEOTIDE SEQUENCE</scope>
    <source>
        <strain evidence="6">CGMCC 4.7679</strain>
    </source>
</reference>
<dbReference type="PANTHER" id="PTHR30346">
    <property type="entry name" value="TRANSCRIPTIONAL DUAL REGULATOR HCAR-RELATED"/>
    <property type="match status" value="1"/>
</dbReference>
<dbReference type="CDD" id="cd05466">
    <property type="entry name" value="PBP2_LTTR_substrate"/>
    <property type="match status" value="1"/>
</dbReference>
<dbReference type="PRINTS" id="PR00039">
    <property type="entry name" value="HTHLYSR"/>
</dbReference>
<evidence type="ECO:0000256" key="4">
    <source>
        <dbReference type="ARBA" id="ARBA00023163"/>
    </source>
</evidence>
<dbReference type="SUPFAM" id="SSF53850">
    <property type="entry name" value="Periplasmic binding protein-like II"/>
    <property type="match status" value="1"/>
</dbReference>
<keyword evidence="4" id="KW-0804">Transcription</keyword>
<keyword evidence="2" id="KW-0805">Transcription regulation</keyword>
<evidence type="ECO:0000259" key="5">
    <source>
        <dbReference type="PROSITE" id="PS50931"/>
    </source>
</evidence>
<dbReference type="RefSeq" id="WP_145936359.1">
    <property type="nucleotide sequence ID" value="NZ_BNAV01000001.1"/>
</dbReference>
<dbReference type="Proteomes" id="UP000658656">
    <property type="component" value="Unassembled WGS sequence"/>
</dbReference>
<comment type="similarity">
    <text evidence="1">Belongs to the LysR transcriptional regulatory family.</text>
</comment>
<dbReference type="AlphaFoldDB" id="A0A8H9IN16"/>
<feature type="domain" description="HTH lysR-type" evidence="5">
    <location>
        <begin position="1"/>
        <end position="58"/>
    </location>
</feature>
<dbReference type="Pfam" id="PF03466">
    <property type="entry name" value="LysR_substrate"/>
    <property type="match status" value="1"/>
</dbReference>
<organism evidence="6 7">
    <name type="scientific">Amycolatopsis bartoniae</name>
    <dbReference type="NCBI Taxonomy" id="941986"/>
    <lineage>
        <taxon>Bacteria</taxon>
        <taxon>Bacillati</taxon>
        <taxon>Actinomycetota</taxon>
        <taxon>Actinomycetes</taxon>
        <taxon>Pseudonocardiales</taxon>
        <taxon>Pseudonocardiaceae</taxon>
        <taxon>Amycolatopsis</taxon>
    </lineage>
</organism>
<dbReference type="EMBL" id="BNAV01000001">
    <property type="protein sequence ID" value="GHF36963.1"/>
    <property type="molecule type" value="Genomic_DNA"/>
</dbReference>
<dbReference type="InterPro" id="IPR036388">
    <property type="entry name" value="WH-like_DNA-bd_sf"/>
</dbReference>
<evidence type="ECO:0000256" key="3">
    <source>
        <dbReference type="ARBA" id="ARBA00023125"/>
    </source>
</evidence>
<evidence type="ECO:0000256" key="1">
    <source>
        <dbReference type="ARBA" id="ARBA00009437"/>
    </source>
</evidence>
<keyword evidence="7" id="KW-1185">Reference proteome</keyword>